<dbReference type="Gene3D" id="1.10.357.10">
    <property type="entry name" value="Tetracycline Repressor, domain 2"/>
    <property type="match status" value="1"/>
</dbReference>
<evidence type="ECO:0000256" key="2">
    <source>
        <dbReference type="ARBA" id="ARBA00023125"/>
    </source>
</evidence>
<dbReference type="InterPro" id="IPR009057">
    <property type="entry name" value="Homeodomain-like_sf"/>
</dbReference>
<feature type="domain" description="HTH tetR-type" evidence="5">
    <location>
        <begin position="5"/>
        <end position="65"/>
    </location>
</feature>
<dbReference type="Proteomes" id="UP000033772">
    <property type="component" value="Unassembled WGS sequence"/>
</dbReference>
<dbReference type="InterPro" id="IPR036271">
    <property type="entry name" value="Tet_transcr_reg_TetR-rel_C_sf"/>
</dbReference>
<comment type="caution">
    <text evidence="6">The sequence shown here is derived from an EMBL/GenBank/DDBJ whole genome shotgun (WGS) entry which is preliminary data.</text>
</comment>
<evidence type="ECO:0000256" key="1">
    <source>
        <dbReference type="ARBA" id="ARBA00023015"/>
    </source>
</evidence>
<proteinExistence type="predicted"/>
<dbReference type="EMBL" id="JZDQ02000017">
    <property type="protein sequence ID" value="OIJ26307.1"/>
    <property type="molecule type" value="Genomic_DNA"/>
</dbReference>
<gene>
    <name evidence="6" type="ORF">UG56_013790</name>
</gene>
<dbReference type="STRING" id="1844.UG56_013790"/>
<evidence type="ECO:0000259" key="5">
    <source>
        <dbReference type="PROSITE" id="PS50977"/>
    </source>
</evidence>
<name>A0A1J4N452_9ACTN</name>
<dbReference type="GO" id="GO:0003700">
    <property type="term" value="F:DNA-binding transcription factor activity"/>
    <property type="evidence" value="ECO:0007669"/>
    <property type="project" value="TreeGrafter"/>
</dbReference>
<keyword evidence="7" id="KW-1185">Reference proteome</keyword>
<evidence type="ECO:0000313" key="7">
    <source>
        <dbReference type="Proteomes" id="UP000033772"/>
    </source>
</evidence>
<dbReference type="AlphaFoldDB" id="A0A1J4N452"/>
<reference evidence="6" key="1">
    <citation type="submission" date="2016-10" db="EMBL/GenBank/DDBJ databases">
        <title>Draft Genome Sequence of Nocardioides luteus Strain BAFB, an Alkane-Degrading Bacterium Isolated from JP-7 Polluted Soil.</title>
        <authorList>
            <person name="Brown L."/>
            <person name="Ruiz O.N."/>
            <person name="Gunasekera T."/>
        </authorList>
    </citation>
    <scope>NUCLEOTIDE SEQUENCE [LARGE SCALE GENOMIC DNA]</scope>
    <source>
        <strain evidence="6">BAFB</strain>
    </source>
</reference>
<evidence type="ECO:0000313" key="6">
    <source>
        <dbReference type="EMBL" id="OIJ26307.1"/>
    </source>
</evidence>
<keyword evidence="2 4" id="KW-0238">DNA-binding</keyword>
<dbReference type="Pfam" id="PF00440">
    <property type="entry name" value="TetR_N"/>
    <property type="match status" value="1"/>
</dbReference>
<dbReference type="InterPro" id="IPR050109">
    <property type="entry name" value="HTH-type_TetR-like_transc_reg"/>
</dbReference>
<accession>A0A1J4N452</accession>
<dbReference type="SUPFAM" id="SSF48498">
    <property type="entry name" value="Tetracyclin repressor-like, C-terminal domain"/>
    <property type="match status" value="1"/>
</dbReference>
<organism evidence="6 7">
    <name type="scientific">Nocardioides luteus</name>
    <dbReference type="NCBI Taxonomy" id="1844"/>
    <lineage>
        <taxon>Bacteria</taxon>
        <taxon>Bacillati</taxon>
        <taxon>Actinomycetota</taxon>
        <taxon>Actinomycetes</taxon>
        <taxon>Propionibacteriales</taxon>
        <taxon>Nocardioidaceae</taxon>
        <taxon>Nocardioides</taxon>
    </lineage>
</organism>
<protein>
    <submittedName>
        <fullName evidence="6">TetR family transcriptional regulator</fullName>
    </submittedName>
</protein>
<evidence type="ECO:0000256" key="3">
    <source>
        <dbReference type="ARBA" id="ARBA00023163"/>
    </source>
</evidence>
<dbReference type="PROSITE" id="PS50977">
    <property type="entry name" value="HTH_TETR_2"/>
    <property type="match status" value="1"/>
</dbReference>
<evidence type="ECO:0000256" key="4">
    <source>
        <dbReference type="PROSITE-ProRule" id="PRU00335"/>
    </source>
</evidence>
<sequence length="193" mass="20623">MRTVPTQTAAKLGAAAELFAENGVDQTKIEDIAAATGIPKATLYYYFTGKEEILAFLFRDVLDRVADEVDIAVQSDRPGAVRLAEVIRAQLRVMAEQPAVCRALVGELGRAGRIPEIAAMIHAAYYQPVQDLLAEGVADGSLRQVPDPGSVAMALFGAVTISALSYLVTDQPLDEERIGGAVITTLLDGLRPR</sequence>
<dbReference type="InterPro" id="IPR001647">
    <property type="entry name" value="HTH_TetR"/>
</dbReference>
<keyword evidence="1" id="KW-0805">Transcription regulation</keyword>
<dbReference type="InterPro" id="IPR041490">
    <property type="entry name" value="KstR2_TetR_C"/>
</dbReference>
<dbReference type="Gene3D" id="1.10.10.60">
    <property type="entry name" value="Homeodomain-like"/>
    <property type="match status" value="1"/>
</dbReference>
<dbReference type="PRINTS" id="PR00455">
    <property type="entry name" value="HTHTETR"/>
</dbReference>
<dbReference type="SUPFAM" id="SSF46689">
    <property type="entry name" value="Homeodomain-like"/>
    <property type="match status" value="1"/>
</dbReference>
<feature type="DNA-binding region" description="H-T-H motif" evidence="4">
    <location>
        <begin position="28"/>
        <end position="47"/>
    </location>
</feature>
<dbReference type="GO" id="GO:0000976">
    <property type="term" value="F:transcription cis-regulatory region binding"/>
    <property type="evidence" value="ECO:0007669"/>
    <property type="project" value="TreeGrafter"/>
</dbReference>
<dbReference type="OrthoDB" id="9785164at2"/>
<dbReference type="RefSeq" id="WP_045546827.1">
    <property type="nucleotide sequence ID" value="NZ_JZDQ02000017.1"/>
</dbReference>
<dbReference type="PANTHER" id="PTHR30055:SF234">
    <property type="entry name" value="HTH-TYPE TRANSCRIPTIONAL REGULATOR BETI"/>
    <property type="match status" value="1"/>
</dbReference>
<dbReference type="PANTHER" id="PTHR30055">
    <property type="entry name" value="HTH-TYPE TRANSCRIPTIONAL REGULATOR RUTR"/>
    <property type="match status" value="1"/>
</dbReference>
<keyword evidence="3" id="KW-0804">Transcription</keyword>
<dbReference type="Pfam" id="PF17932">
    <property type="entry name" value="TetR_C_24"/>
    <property type="match status" value="1"/>
</dbReference>